<dbReference type="Gene3D" id="3.80.10.10">
    <property type="entry name" value="Ribonuclease Inhibitor"/>
    <property type="match status" value="1"/>
</dbReference>
<dbReference type="InterPro" id="IPR036047">
    <property type="entry name" value="F-box-like_dom_sf"/>
</dbReference>
<evidence type="ECO:0000259" key="1">
    <source>
        <dbReference type="PROSITE" id="PS50181"/>
    </source>
</evidence>
<sequence>MSSKMECDCKKTIIQNENIYLLPDEIFIHIFRYLQFKDLLVAKNACKKFNLLIEKYYFLMNRQNPVILFINNDKKQQKTFCVSLNAVVLKNETNFSKNNIESIDELIRSLRMFNMSNVHSLIISNCESIGIYNALNIIFPQISPIQSLYINNFSYDDIKEFEIFIRKLYNIKELEVRHICTDKKFDSNYLCMKVPTSNNLEKIVFSECQNTQFLNMNFLLELLKRNIKLRYIDIHSWDKNFIEEFGRSFFKKQEFNKGEVCNHNDIKVYLSTESEIGGIFFNSQDDVFEGVREFHAWATLHNAEVTFEELCNVCHEHWIKWSMSCRTRCFDFHDGIQI</sequence>
<dbReference type="PROSITE" id="PS50181">
    <property type="entry name" value="FBOX"/>
    <property type="match status" value="1"/>
</dbReference>
<reference evidence="3" key="1">
    <citation type="submission" date="2017-02" db="UniProtKB">
        <authorList>
            <consortium name="WormBaseParasite"/>
        </authorList>
    </citation>
    <scope>IDENTIFICATION</scope>
</reference>
<accession>A0A0N5BHU5</accession>
<proteinExistence type="predicted"/>
<evidence type="ECO:0000313" key="2">
    <source>
        <dbReference type="Proteomes" id="UP000046392"/>
    </source>
</evidence>
<dbReference type="SUPFAM" id="SSF81383">
    <property type="entry name" value="F-box domain"/>
    <property type="match status" value="1"/>
</dbReference>
<dbReference type="AlphaFoldDB" id="A0A0N5BHU5"/>
<evidence type="ECO:0000313" key="3">
    <source>
        <dbReference type="WBParaSite" id="SPAL_0000553000.1"/>
    </source>
</evidence>
<protein>
    <submittedName>
        <fullName evidence="3">F-box domain-containing protein</fullName>
    </submittedName>
</protein>
<dbReference type="CDD" id="cd09917">
    <property type="entry name" value="F-box_SF"/>
    <property type="match status" value="1"/>
</dbReference>
<keyword evidence="2" id="KW-1185">Reference proteome</keyword>
<name>A0A0N5BHU5_STREA</name>
<dbReference type="InterPro" id="IPR001810">
    <property type="entry name" value="F-box_dom"/>
</dbReference>
<dbReference type="SUPFAM" id="SSF52047">
    <property type="entry name" value="RNI-like"/>
    <property type="match status" value="1"/>
</dbReference>
<dbReference type="InterPro" id="IPR032675">
    <property type="entry name" value="LRR_dom_sf"/>
</dbReference>
<dbReference type="SMART" id="SM00256">
    <property type="entry name" value="FBOX"/>
    <property type="match status" value="1"/>
</dbReference>
<organism evidence="2 3">
    <name type="scientific">Strongyloides papillosus</name>
    <name type="common">Intestinal threadworm</name>
    <dbReference type="NCBI Taxonomy" id="174720"/>
    <lineage>
        <taxon>Eukaryota</taxon>
        <taxon>Metazoa</taxon>
        <taxon>Ecdysozoa</taxon>
        <taxon>Nematoda</taxon>
        <taxon>Chromadorea</taxon>
        <taxon>Rhabditida</taxon>
        <taxon>Tylenchina</taxon>
        <taxon>Panagrolaimomorpha</taxon>
        <taxon>Strongyloidoidea</taxon>
        <taxon>Strongyloididae</taxon>
        <taxon>Strongyloides</taxon>
    </lineage>
</organism>
<dbReference type="Pfam" id="PF12937">
    <property type="entry name" value="F-box-like"/>
    <property type="match status" value="1"/>
</dbReference>
<feature type="domain" description="F-box" evidence="1">
    <location>
        <begin position="16"/>
        <end position="62"/>
    </location>
</feature>
<dbReference type="Proteomes" id="UP000046392">
    <property type="component" value="Unplaced"/>
</dbReference>
<dbReference type="WBParaSite" id="SPAL_0000553000.1">
    <property type="protein sequence ID" value="SPAL_0000553000.1"/>
    <property type="gene ID" value="SPAL_0000553000"/>
</dbReference>